<evidence type="ECO:0000313" key="3">
    <source>
        <dbReference type="Proteomes" id="UP000199053"/>
    </source>
</evidence>
<dbReference type="PANTHER" id="PTHR43016:SF13">
    <property type="entry name" value="PRESEQUENCE PROTEASE, MITOCHONDRIAL"/>
    <property type="match status" value="1"/>
</dbReference>
<dbReference type="Pfam" id="PF05193">
    <property type="entry name" value="Peptidase_M16_C"/>
    <property type="match status" value="1"/>
</dbReference>
<dbReference type="STRING" id="246191.SAMN05660337_0484"/>
<dbReference type="Proteomes" id="UP000199053">
    <property type="component" value="Unassembled WGS sequence"/>
</dbReference>
<dbReference type="EMBL" id="FNGA01000001">
    <property type="protein sequence ID" value="SDK44994.1"/>
    <property type="molecule type" value="Genomic_DNA"/>
</dbReference>
<dbReference type="GO" id="GO:0046872">
    <property type="term" value="F:metal ion binding"/>
    <property type="evidence" value="ECO:0007669"/>
    <property type="project" value="InterPro"/>
</dbReference>
<proteinExistence type="predicted"/>
<reference evidence="3" key="1">
    <citation type="submission" date="2016-10" db="EMBL/GenBank/DDBJ databases">
        <authorList>
            <person name="Varghese N."/>
            <person name="Submissions S."/>
        </authorList>
    </citation>
    <scope>NUCLEOTIDE SEQUENCE [LARGE SCALE GENOMIC DNA]</scope>
    <source>
        <strain evidence="3">DSM 16995</strain>
    </source>
</reference>
<name>A0A1G9C0L5_9BACT</name>
<dbReference type="InterPro" id="IPR007863">
    <property type="entry name" value="Peptidase_M16_C"/>
</dbReference>
<dbReference type="OrthoDB" id="9762027at2"/>
<dbReference type="RefSeq" id="WP_092157873.1">
    <property type="nucleotide sequence ID" value="NZ_FNGA01000001.1"/>
</dbReference>
<sequence length="961" mass="107232">MTKVYGFKEISRETLPELNGDAVIYEHEKTGGRVLSVINADENKTFGISFRTPPADSTGLPHILEHSVLCGSRKYPVKEPFVELLKSSLQTFLNAMTYPDKTVYPVASPNEQDFRNLVGVYLDAVFFPNLTPNTLMQEGWHYVPEENGKLSYKGVVFNEMKGAYSSPDSLLYEHAQHSLFPDTTYGLDSGGNPEVIPDLTFEDFMNFHKKYYHPSNSYAFFYGDDDPEHRLKMLDEYFNQFEKIDPESAIGIQAPFTTPVVIEDKYDASDDGNQKAMFVVNFGLGHERNARIDLELEVLELVLIGLPSSPLRKALTDSELGEDIAGVGLENELRQLYFSTGLKGIETEDAPKVEELIFSTFKDLATNGINAEDLEAAINTIEFDLRENNTGSYPRGLSVMTTAMTSWLYDGDPLEHIRYEKPIADLKKRLADGEKIFEPLIQKLFVDNNYRSTVLLTPDTKVGAEREKREEVKLEKARSAMSDAEFKAVIKKADELQEEQEAPDSPEALDTIPRLKVADLPLEGIEIVCEKKGELLFHDLDTNGILYLDLAFNFSGLPDRLLPYLSVFGRILLQTGTKSTDFVTMNRRMAAKTGGISPSSIVATKHGTTDTFSRFVLRGKATADRTGDLIEIISELLLEANLDNRDRVRQIVLESKARMEQHLIPSGHMIAALRMKARFSEAGFINELMNGVSNLQFLRELAERVENDFASVVADLEEIRATILNQANLLSNVTLDGKTYNTISSALGDLSSALPAGSSSTAKRNLLSFEKMEGLCIPAQVNYVAKGTNVYDYGYKYSGSAQVVSRYLRTGYLWDKVRVQGGAYGSFSMFDRTAGSLSFVSYRDPNLKRTLDTYDGVADYLRKIEVNNDELEKTILGGIGDIDSYMLPDAKGYTSMVRHLSGEDAAFRQELREQVLASSENDFRLFAEAAQSVADHGDVVVLGSRKAMEESGLDLKLVDIL</sequence>
<dbReference type="InterPro" id="IPR011249">
    <property type="entry name" value="Metalloenz_LuxS/M16"/>
</dbReference>
<dbReference type="InterPro" id="IPR011765">
    <property type="entry name" value="Pept_M16_N"/>
</dbReference>
<feature type="domain" description="Peptidase M16C associated" evidence="1">
    <location>
        <begin position="456"/>
        <end position="701"/>
    </location>
</feature>
<dbReference type="Gene3D" id="3.30.830.10">
    <property type="entry name" value="Metalloenzyme, LuxS/M16 peptidase-like"/>
    <property type="match status" value="4"/>
</dbReference>
<dbReference type="Pfam" id="PF00675">
    <property type="entry name" value="Peptidase_M16"/>
    <property type="match status" value="1"/>
</dbReference>
<dbReference type="InterPro" id="IPR055130">
    <property type="entry name" value="PreP_C"/>
</dbReference>
<dbReference type="AlphaFoldDB" id="A0A1G9C0L5"/>
<dbReference type="Pfam" id="PF08367">
    <property type="entry name" value="M16C_assoc"/>
    <property type="match status" value="1"/>
</dbReference>
<dbReference type="SMART" id="SM01264">
    <property type="entry name" value="M16C_associated"/>
    <property type="match status" value="1"/>
</dbReference>
<keyword evidence="3" id="KW-1185">Reference proteome</keyword>
<dbReference type="Pfam" id="PF22516">
    <property type="entry name" value="PreP_C"/>
    <property type="match status" value="1"/>
</dbReference>
<protein>
    <recommendedName>
        <fullName evidence="1">Peptidase M16C associated domain-containing protein</fullName>
    </recommendedName>
</protein>
<dbReference type="SUPFAM" id="SSF63411">
    <property type="entry name" value="LuxS/MPP-like metallohydrolase"/>
    <property type="match status" value="4"/>
</dbReference>
<gene>
    <name evidence="2" type="ORF">SAMN05660337_0484</name>
</gene>
<organism evidence="2 3">
    <name type="scientific">Maridesulfovibrio ferrireducens</name>
    <dbReference type="NCBI Taxonomy" id="246191"/>
    <lineage>
        <taxon>Bacteria</taxon>
        <taxon>Pseudomonadati</taxon>
        <taxon>Thermodesulfobacteriota</taxon>
        <taxon>Desulfovibrionia</taxon>
        <taxon>Desulfovibrionales</taxon>
        <taxon>Desulfovibrionaceae</taxon>
        <taxon>Maridesulfovibrio</taxon>
    </lineage>
</organism>
<evidence type="ECO:0000259" key="1">
    <source>
        <dbReference type="SMART" id="SM01264"/>
    </source>
</evidence>
<dbReference type="GO" id="GO:0004222">
    <property type="term" value="F:metalloendopeptidase activity"/>
    <property type="evidence" value="ECO:0007669"/>
    <property type="project" value="TreeGrafter"/>
</dbReference>
<accession>A0A1G9C0L5</accession>
<dbReference type="FunFam" id="3.30.830.10:FF:000034">
    <property type="entry name" value="presequence protease 1, chloroplastic/mitochondrial"/>
    <property type="match status" value="1"/>
</dbReference>
<evidence type="ECO:0000313" key="2">
    <source>
        <dbReference type="EMBL" id="SDK44994.1"/>
    </source>
</evidence>
<dbReference type="GO" id="GO:0016485">
    <property type="term" value="P:protein processing"/>
    <property type="evidence" value="ECO:0007669"/>
    <property type="project" value="TreeGrafter"/>
</dbReference>
<dbReference type="PANTHER" id="PTHR43016">
    <property type="entry name" value="PRESEQUENCE PROTEASE"/>
    <property type="match status" value="1"/>
</dbReference>
<dbReference type="InterPro" id="IPR013578">
    <property type="entry name" value="Peptidase_M16C_assoc"/>
</dbReference>